<accession>A0A5J4G134</accession>
<evidence type="ECO:0000313" key="1">
    <source>
        <dbReference type="EMBL" id="GEQ86196.1"/>
    </source>
</evidence>
<proteinExistence type="predicted"/>
<sequence>MLGTLNKPRKPKSARVGTLLNIYIMNILDSLRRPYFAVFLSALILFVSCEKAILETNESMPVQTAELNRSTNAFNYEVYNELIRSSDLSEISTTLINNEVGEMRTVEKSKTILDITNAHFGSDIELPEEFHEITDSDAEYILDVSLANGWVNQVDIDLIRQFETDINNSDFDTALRNYENTVLSLRLDSKEFAKKNNLANSLRAMNHYNPEGFNKVDSCFTAVLSLTLATVSLLTCIAVWPCFFAGAAYTLAYINYIDQCTD</sequence>
<name>A0A5J4G134_9FLAO</name>
<reference evidence="1 2" key="1">
    <citation type="submission" date="2019-08" db="EMBL/GenBank/DDBJ databases">
        <title>Ulvibacter marinistellae sp. nov., isolated from a starfish, Patiria pectinifera.</title>
        <authorList>
            <person name="Kawano K."/>
            <person name="Ushijima N."/>
            <person name="Kihara M."/>
            <person name="Itoh H."/>
        </authorList>
    </citation>
    <scope>NUCLEOTIDE SEQUENCE [LARGE SCALE GENOMIC DNA]</scope>
    <source>
        <strain evidence="1 2">KK4</strain>
    </source>
</reference>
<organism evidence="1 2">
    <name type="scientific">Patiriisocius marinistellae</name>
    <dbReference type="NCBI Taxonomy" id="2494560"/>
    <lineage>
        <taxon>Bacteria</taxon>
        <taxon>Pseudomonadati</taxon>
        <taxon>Bacteroidota</taxon>
        <taxon>Flavobacteriia</taxon>
        <taxon>Flavobacteriales</taxon>
        <taxon>Flavobacteriaceae</taxon>
        <taxon>Patiriisocius</taxon>
    </lineage>
</organism>
<evidence type="ECO:0000313" key="2">
    <source>
        <dbReference type="Proteomes" id="UP000326994"/>
    </source>
</evidence>
<dbReference type="Proteomes" id="UP000326994">
    <property type="component" value="Unassembled WGS sequence"/>
</dbReference>
<dbReference type="EMBL" id="BKCF01000002">
    <property type="protein sequence ID" value="GEQ86196.1"/>
    <property type="molecule type" value="Genomic_DNA"/>
</dbReference>
<protein>
    <submittedName>
        <fullName evidence="1">Uncharacterized protein</fullName>
    </submittedName>
</protein>
<comment type="caution">
    <text evidence="1">The sequence shown here is derived from an EMBL/GenBank/DDBJ whole genome shotgun (WGS) entry which is preliminary data.</text>
</comment>
<keyword evidence="2" id="KW-1185">Reference proteome</keyword>
<gene>
    <name evidence="1" type="ORF">ULMS_17040</name>
</gene>
<dbReference type="AlphaFoldDB" id="A0A5J4G134"/>